<dbReference type="SUPFAM" id="SSF46458">
    <property type="entry name" value="Globin-like"/>
    <property type="match status" value="1"/>
</dbReference>
<dbReference type="PIRSF" id="PIRSF002030">
    <property type="entry name" value="Globin_Protozoa/Cyanobacteria"/>
    <property type="match status" value="1"/>
</dbReference>
<keyword evidence="7" id="KW-1185">Reference proteome</keyword>
<dbReference type="Gene3D" id="1.10.490.10">
    <property type="entry name" value="Globins"/>
    <property type="match status" value="1"/>
</dbReference>
<evidence type="ECO:0000256" key="1">
    <source>
        <dbReference type="ARBA" id="ARBA00009660"/>
    </source>
</evidence>
<accession>A0ABU2FXB3</accession>
<comment type="similarity">
    <text evidence="1">Belongs to the truncated hemoglobin family. Group I subfamily.</text>
</comment>
<dbReference type="Pfam" id="PF01152">
    <property type="entry name" value="Bac_globin"/>
    <property type="match status" value="1"/>
</dbReference>
<comment type="caution">
    <text evidence="6">The sequence shown here is derived from an EMBL/GenBank/DDBJ whole genome shotgun (WGS) entry which is preliminary data.</text>
</comment>
<evidence type="ECO:0000256" key="5">
    <source>
        <dbReference type="ARBA" id="ARBA00023004"/>
    </source>
</evidence>
<evidence type="ECO:0000256" key="3">
    <source>
        <dbReference type="ARBA" id="ARBA00022617"/>
    </source>
</evidence>
<protein>
    <submittedName>
        <fullName evidence="6">Group 1 truncated hemoglobin</fullName>
    </submittedName>
</protein>
<evidence type="ECO:0000256" key="2">
    <source>
        <dbReference type="ARBA" id="ARBA00022448"/>
    </source>
</evidence>
<keyword evidence="5" id="KW-0408">Iron</keyword>
<keyword evidence="2" id="KW-0813">Transport</keyword>
<evidence type="ECO:0000256" key="4">
    <source>
        <dbReference type="ARBA" id="ARBA00022723"/>
    </source>
</evidence>
<dbReference type="RefSeq" id="WP_310926998.1">
    <property type="nucleotide sequence ID" value="NZ_JAMQOQ010000001.1"/>
</dbReference>
<dbReference type="InterPro" id="IPR012292">
    <property type="entry name" value="Globin/Proto"/>
</dbReference>
<dbReference type="InterPro" id="IPR009050">
    <property type="entry name" value="Globin-like_sf"/>
</dbReference>
<dbReference type="CDD" id="cd00454">
    <property type="entry name" value="TrHb1_N"/>
    <property type="match status" value="1"/>
</dbReference>
<reference evidence="6 7" key="1">
    <citation type="submission" date="2022-06" db="EMBL/GenBank/DDBJ databases">
        <title>Halogeometricum sp. a new haloarchaeum isolate from saline soil.</title>
        <authorList>
            <person name="Strakova D."/>
            <person name="Galisteo C."/>
            <person name="Sanchez-Porro C."/>
            <person name="Ventosa A."/>
        </authorList>
    </citation>
    <scope>NUCLEOTIDE SEQUENCE [LARGE SCALE GENOMIC DNA]</scope>
    <source>
        <strain evidence="7">S3BR25-2</strain>
    </source>
</reference>
<keyword evidence="4" id="KW-0479">Metal-binding</keyword>
<name>A0ABU2FXB3_9EURY</name>
<dbReference type="Proteomes" id="UP001254813">
    <property type="component" value="Unassembled WGS sequence"/>
</dbReference>
<gene>
    <name evidence="6" type="ORF">NDI79_03190</name>
</gene>
<organism evidence="6 7">
    <name type="scientific">Halogeometricum luteum</name>
    <dbReference type="NCBI Taxonomy" id="2950537"/>
    <lineage>
        <taxon>Archaea</taxon>
        <taxon>Methanobacteriati</taxon>
        <taxon>Methanobacteriota</taxon>
        <taxon>Stenosarchaea group</taxon>
        <taxon>Halobacteria</taxon>
        <taxon>Halobacteriales</taxon>
        <taxon>Haloferacaceae</taxon>
        <taxon>Halogeometricum</taxon>
    </lineage>
</organism>
<sequence>MPEETLYHRLGGRDAIASVVDAFYDRVLADDRLAPYFEDTDMAKQRAHQTQFIAAVTGGPGEYDGGEMDEVHEGMDIDHEAYDAIEEHLDAALVEHDVPAADRADVEAAIESFRDDIVADEYGTAASGTA</sequence>
<dbReference type="EMBL" id="JAMQOQ010000001">
    <property type="protein sequence ID" value="MDS0293175.1"/>
    <property type="molecule type" value="Genomic_DNA"/>
</dbReference>
<keyword evidence="3" id="KW-0349">Heme</keyword>
<dbReference type="InterPro" id="IPR016339">
    <property type="entry name" value="Hemoglobin_trunc_I"/>
</dbReference>
<proteinExistence type="inferred from homology"/>
<evidence type="ECO:0000313" key="6">
    <source>
        <dbReference type="EMBL" id="MDS0293175.1"/>
    </source>
</evidence>
<dbReference type="InterPro" id="IPR001486">
    <property type="entry name" value="Hemoglobin_trunc"/>
</dbReference>
<evidence type="ECO:0000313" key="7">
    <source>
        <dbReference type="Proteomes" id="UP001254813"/>
    </source>
</evidence>